<comment type="caution">
    <text evidence="4">The sequence shown here is derived from an EMBL/GenBank/DDBJ whole genome shotgun (WGS) entry which is preliminary data.</text>
</comment>
<dbReference type="STRING" id="35608.A0A2U1NZ15"/>
<keyword evidence="2" id="KW-0732">Signal</keyword>
<keyword evidence="1" id="KW-0067">ATP-binding</keyword>
<dbReference type="PROSITE" id="PS00107">
    <property type="entry name" value="PROTEIN_KINASE_ATP"/>
    <property type="match status" value="1"/>
</dbReference>
<protein>
    <recommendedName>
        <fullName evidence="3">Protein kinase domain-containing protein</fullName>
    </recommendedName>
</protein>
<dbReference type="Gene3D" id="3.30.200.20">
    <property type="entry name" value="Phosphorylase Kinase, domain 1"/>
    <property type="match status" value="1"/>
</dbReference>
<dbReference type="EMBL" id="PKPP01001945">
    <property type="protein sequence ID" value="PWA78773.1"/>
    <property type="molecule type" value="Genomic_DNA"/>
</dbReference>
<name>A0A2U1NZ15_ARTAN</name>
<feature type="chain" id="PRO_5015544368" description="Protein kinase domain-containing protein" evidence="2">
    <location>
        <begin position="24"/>
        <end position="250"/>
    </location>
</feature>
<evidence type="ECO:0000313" key="4">
    <source>
        <dbReference type="EMBL" id="PWA78773.1"/>
    </source>
</evidence>
<dbReference type="GO" id="GO:0005524">
    <property type="term" value="F:ATP binding"/>
    <property type="evidence" value="ECO:0007669"/>
    <property type="project" value="UniProtKB-UniRule"/>
</dbReference>
<dbReference type="InterPro" id="IPR017441">
    <property type="entry name" value="Protein_kinase_ATP_BS"/>
</dbReference>
<dbReference type="InterPro" id="IPR000719">
    <property type="entry name" value="Prot_kinase_dom"/>
</dbReference>
<evidence type="ECO:0000313" key="5">
    <source>
        <dbReference type="Proteomes" id="UP000245207"/>
    </source>
</evidence>
<dbReference type="GO" id="GO:0004672">
    <property type="term" value="F:protein kinase activity"/>
    <property type="evidence" value="ECO:0007669"/>
    <property type="project" value="InterPro"/>
</dbReference>
<dbReference type="Proteomes" id="UP000245207">
    <property type="component" value="Unassembled WGS sequence"/>
</dbReference>
<dbReference type="AlphaFoldDB" id="A0A2U1NZ15"/>
<evidence type="ECO:0000256" key="2">
    <source>
        <dbReference type="SAM" id="SignalP"/>
    </source>
</evidence>
<keyword evidence="5" id="KW-1185">Reference proteome</keyword>
<dbReference type="OrthoDB" id="4062651at2759"/>
<evidence type="ECO:0000256" key="1">
    <source>
        <dbReference type="PROSITE-ProRule" id="PRU10141"/>
    </source>
</evidence>
<feature type="binding site" evidence="1">
    <location>
        <position position="231"/>
    </location>
    <ligand>
        <name>ATP</name>
        <dbReference type="ChEBI" id="CHEBI:30616"/>
    </ligand>
</feature>
<accession>A0A2U1NZ15</accession>
<proteinExistence type="predicted"/>
<dbReference type="InterPro" id="IPR011009">
    <property type="entry name" value="Kinase-like_dom_sf"/>
</dbReference>
<dbReference type="PROSITE" id="PS50011">
    <property type="entry name" value="PROTEIN_KINASE_DOM"/>
    <property type="match status" value="1"/>
</dbReference>
<dbReference type="SUPFAM" id="SSF56112">
    <property type="entry name" value="Protein kinase-like (PK-like)"/>
    <property type="match status" value="1"/>
</dbReference>
<reference evidence="4 5" key="1">
    <citation type="journal article" date="2018" name="Mol. Plant">
        <title>The genome of Artemisia annua provides insight into the evolution of Asteraceae family and artemisinin biosynthesis.</title>
        <authorList>
            <person name="Shen Q."/>
            <person name="Zhang L."/>
            <person name="Liao Z."/>
            <person name="Wang S."/>
            <person name="Yan T."/>
            <person name="Shi P."/>
            <person name="Liu M."/>
            <person name="Fu X."/>
            <person name="Pan Q."/>
            <person name="Wang Y."/>
            <person name="Lv Z."/>
            <person name="Lu X."/>
            <person name="Zhang F."/>
            <person name="Jiang W."/>
            <person name="Ma Y."/>
            <person name="Chen M."/>
            <person name="Hao X."/>
            <person name="Li L."/>
            <person name="Tang Y."/>
            <person name="Lv G."/>
            <person name="Zhou Y."/>
            <person name="Sun X."/>
            <person name="Brodelius P.E."/>
            <person name="Rose J.K.C."/>
            <person name="Tang K."/>
        </authorList>
    </citation>
    <scope>NUCLEOTIDE SEQUENCE [LARGE SCALE GENOMIC DNA]</scope>
    <source>
        <strain evidence="5">cv. Huhao1</strain>
        <tissue evidence="4">Leaf</tissue>
    </source>
</reference>
<organism evidence="4 5">
    <name type="scientific">Artemisia annua</name>
    <name type="common">Sweet wormwood</name>
    <dbReference type="NCBI Taxonomy" id="35608"/>
    <lineage>
        <taxon>Eukaryota</taxon>
        <taxon>Viridiplantae</taxon>
        <taxon>Streptophyta</taxon>
        <taxon>Embryophyta</taxon>
        <taxon>Tracheophyta</taxon>
        <taxon>Spermatophyta</taxon>
        <taxon>Magnoliopsida</taxon>
        <taxon>eudicotyledons</taxon>
        <taxon>Gunneridae</taxon>
        <taxon>Pentapetalae</taxon>
        <taxon>asterids</taxon>
        <taxon>campanulids</taxon>
        <taxon>Asterales</taxon>
        <taxon>Asteraceae</taxon>
        <taxon>Asteroideae</taxon>
        <taxon>Anthemideae</taxon>
        <taxon>Artemisiinae</taxon>
        <taxon>Artemisia</taxon>
    </lineage>
</organism>
<gene>
    <name evidence="4" type="ORF">CTI12_AA211870</name>
</gene>
<keyword evidence="1" id="KW-0547">Nucleotide-binding</keyword>
<feature type="signal peptide" evidence="2">
    <location>
        <begin position="1"/>
        <end position="23"/>
    </location>
</feature>
<feature type="domain" description="Protein kinase" evidence="3">
    <location>
        <begin position="200"/>
        <end position="250"/>
    </location>
</feature>
<sequence>MVAGKKTVNIYLTVQLLLVGMHARSSRTPEPSRRRRYMFAFVDCQITLIEKEDIEHKEAKLPVKRVPTYPKIWGRPSCPETEKGKVNGNFYQAVPIMMNNPFFRSCFSGAPIKHATVTSHLVLHPKAPFLLIQSNHVPCASPRTLDNDITLVFGKYTQVDPLPDSDFPDHFHEQMQRTRLCQGFGYFGDVQVQAQRNEDLEELRELGSGTFGTVYHGKWSGTYVAIKRVKKSCFVARSTKVHEGAQCVYI</sequence>
<evidence type="ECO:0000259" key="3">
    <source>
        <dbReference type="PROSITE" id="PS50011"/>
    </source>
</evidence>